<dbReference type="InterPro" id="IPR009854">
    <property type="entry name" value="Orthoreo_P10"/>
</dbReference>
<dbReference type="EMBL" id="MH520091">
    <property type="protein sequence ID" value="AXY93794.1"/>
    <property type="molecule type" value="Genomic_RNA"/>
</dbReference>
<organism evidence="2">
    <name type="scientific">Avian orthoreovirus</name>
    <dbReference type="NCBI Taxonomy" id="38170"/>
    <lineage>
        <taxon>Viruses</taxon>
        <taxon>Riboviria</taxon>
        <taxon>Orthornavirae</taxon>
        <taxon>Duplornaviricota</taxon>
        <taxon>Resentoviricetes</taxon>
        <taxon>Reovirales</taxon>
        <taxon>Spinareoviridae</taxon>
        <taxon>Orthoreovirus</taxon>
        <taxon>Orthoreovirus avis</taxon>
    </lineage>
</organism>
<dbReference type="Pfam" id="PF07204">
    <property type="entry name" value="Orthoreo_P10"/>
    <property type="match status" value="1"/>
</dbReference>
<evidence type="ECO:0000256" key="1">
    <source>
        <dbReference type="SAM" id="Phobius"/>
    </source>
</evidence>
<keyword evidence="1" id="KW-1133">Transmembrane helix</keyword>
<keyword evidence="1" id="KW-0472">Membrane</keyword>
<sequence>MASGACNGGTVIFGNLHCQVHQNIASGDIDSYTSWTTYLPPLIGGGFGLLALFVLLFFVCWCYRTASIGRGLRALLPAESNNDDRSIPPIQVV</sequence>
<proteinExistence type="predicted"/>
<feature type="transmembrane region" description="Helical" evidence="1">
    <location>
        <begin position="42"/>
        <end position="63"/>
    </location>
</feature>
<evidence type="ECO:0000313" key="2">
    <source>
        <dbReference type="EMBL" id="AXY93794.1"/>
    </source>
</evidence>
<accession>A0A385JBE1</accession>
<reference evidence="2" key="1">
    <citation type="journal article" date="2018" name="Virus Res.">
        <title>Genomic sequence and phylogenetic analyses of two novel orthoreovirus strains isolated from Pekin ducks in 2014 in Germany.</title>
        <authorList>
            <person name="Farkas S.L."/>
            <person name="Varga-Kugler R."/>
            <person name="Marton S."/>
            <person name="Lengyel G."/>
            <person name="Palya V."/>
            <person name="Banyai K."/>
        </authorList>
    </citation>
    <scope>NUCLEOTIDE SEQUENCE</scope>
    <source>
        <strain evidence="2">D2533/6/1-10</strain>
    </source>
</reference>
<keyword evidence="1" id="KW-0812">Transmembrane</keyword>
<protein>
    <submittedName>
        <fullName evidence="2">FAST</fullName>
    </submittedName>
</protein>
<name>A0A385JBE1_9REOV</name>